<feature type="domain" description="Ketoreductase" evidence="3">
    <location>
        <begin position="18"/>
        <end position="197"/>
    </location>
</feature>
<dbReference type="PANTHER" id="PTHR43639:SF1">
    <property type="entry name" value="SHORT-CHAIN DEHYDROGENASE_REDUCTASE FAMILY PROTEIN"/>
    <property type="match status" value="1"/>
</dbReference>
<reference evidence="4 5" key="1">
    <citation type="submission" date="2020-04" db="EMBL/GenBank/DDBJ databases">
        <authorList>
            <person name="De Canck E."/>
        </authorList>
    </citation>
    <scope>NUCLEOTIDE SEQUENCE [LARGE SCALE GENOMIC DNA]</scope>
    <source>
        <strain evidence="4 5">LMG 28138</strain>
    </source>
</reference>
<comment type="similarity">
    <text evidence="1">Belongs to the short-chain dehydrogenases/reductases (SDR) family.</text>
</comment>
<protein>
    <submittedName>
        <fullName evidence="4">Cyclic-di-GMP-binding biofilm dispersal mediator protein</fullName>
    </submittedName>
</protein>
<dbReference type="InterPro" id="IPR020904">
    <property type="entry name" value="Sc_DH/Rdtase_CS"/>
</dbReference>
<dbReference type="PRINTS" id="PR00081">
    <property type="entry name" value="GDHRDH"/>
</dbReference>
<dbReference type="SMART" id="SM00822">
    <property type="entry name" value="PKS_KR"/>
    <property type="match status" value="1"/>
</dbReference>
<dbReference type="EMBL" id="CADIKM010000061">
    <property type="protein sequence ID" value="CAB3804150.1"/>
    <property type="molecule type" value="Genomic_DNA"/>
</dbReference>
<evidence type="ECO:0000313" key="5">
    <source>
        <dbReference type="Proteomes" id="UP000494115"/>
    </source>
</evidence>
<name>A0A6S7D298_9BURK</name>
<dbReference type="InterPro" id="IPR036291">
    <property type="entry name" value="NAD(P)-bd_dom_sf"/>
</dbReference>
<dbReference type="PANTHER" id="PTHR43639">
    <property type="entry name" value="OXIDOREDUCTASE, SHORT-CHAIN DEHYDROGENASE/REDUCTASE FAMILY (AFU_ORTHOLOGUE AFUA_5G02870)"/>
    <property type="match status" value="1"/>
</dbReference>
<dbReference type="GO" id="GO:0016491">
    <property type="term" value="F:oxidoreductase activity"/>
    <property type="evidence" value="ECO:0007669"/>
    <property type="project" value="UniProtKB-KW"/>
</dbReference>
<dbReference type="Proteomes" id="UP000494115">
    <property type="component" value="Unassembled WGS sequence"/>
</dbReference>
<dbReference type="SUPFAM" id="SSF51735">
    <property type="entry name" value="NAD(P)-binding Rossmann-fold domains"/>
    <property type="match status" value="1"/>
</dbReference>
<evidence type="ECO:0000256" key="1">
    <source>
        <dbReference type="ARBA" id="ARBA00006484"/>
    </source>
</evidence>
<dbReference type="Pfam" id="PF13561">
    <property type="entry name" value="adh_short_C2"/>
    <property type="match status" value="1"/>
</dbReference>
<gene>
    <name evidence="4" type="primary">bdcA</name>
    <name evidence="4" type="ORF">LMG28138_05473</name>
</gene>
<dbReference type="NCBIfam" id="NF005559">
    <property type="entry name" value="PRK07231.1"/>
    <property type="match status" value="1"/>
</dbReference>
<dbReference type="AlphaFoldDB" id="A0A6S7D298"/>
<dbReference type="InterPro" id="IPR002347">
    <property type="entry name" value="SDR_fam"/>
</dbReference>
<dbReference type="RefSeq" id="WP_175108036.1">
    <property type="nucleotide sequence ID" value="NZ_CADIKM010000061.1"/>
</dbReference>
<evidence type="ECO:0000256" key="2">
    <source>
        <dbReference type="ARBA" id="ARBA00023002"/>
    </source>
</evidence>
<dbReference type="InterPro" id="IPR057326">
    <property type="entry name" value="KR_dom"/>
</dbReference>
<accession>A0A6S7D298</accession>
<sequence>MQLKGANVTFSNGQLAGKVALVTGGSRGIGAAIARRLASDGAAVSITYSNSSADADRVIEDIEHAGGRGVAIRADCADAEAVKAAVGSTSRRFGGLDILVNNAAMFRRGLIDDFPLEDIDRMLTINVRSLFVAIQESLRFMEKGGRIINIGSISSDYMPIPGVSVYAATKGAVTSMTRALARDLGTREITINNVQPGRIDTVMNPADGPMADQIRGSIALGRYGSGDDIAGLVAWLASPDAAFITGTSLKVDGGTSA</sequence>
<evidence type="ECO:0000259" key="3">
    <source>
        <dbReference type="SMART" id="SM00822"/>
    </source>
</evidence>
<dbReference type="Gene3D" id="3.40.50.720">
    <property type="entry name" value="NAD(P)-binding Rossmann-like Domain"/>
    <property type="match status" value="1"/>
</dbReference>
<keyword evidence="5" id="KW-1185">Reference proteome</keyword>
<dbReference type="PRINTS" id="PR00080">
    <property type="entry name" value="SDRFAMILY"/>
</dbReference>
<organism evidence="4 5">
    <name type="scientific">Pararobbsia alpina</name>
    <dbReference type="NCBI Taxonomy" id="621374"/>
    <lineage>
        <taxon>Bacteria</taxon>
        <taxon>Pseudomonadati</taxon>
        <taxon>Pseudomonadota</taxon>
        <taxon>Betaproteobacteria</taxon>
        <taxon>Burkholderiales</taxon>
        <taxon>Burkholderiaceae</taxon>
        <taxon>Pararobbsia</taxon>
    </lineage>
</organism>
<proteinExistence type="inferred from homology"/>
<evidence type="ECO:0000313" key="4">
    <source>
        <dbReference type="EMBL" id="CAB3804150.1"/>
    </source>
</evidence>
<dbReference type="PROSITE" id="PS00061">
    <property type="entry name" value="ADH_SHORT"/>
    <property type="match status" value="1"/>
</dbReference>
<keyword evidence="2" id="KW-0560">Oxidoreductase</keyword>
<dbReference type="FunFam" id="3.40.50.720:FF:000084">
    <property type="entry name" value="Short-chain dehydrogenase reductase"/>
    <property type="match status" value="1"/>
</dbReference>